<feature type="repeat" description="PPR" evidence="3">
    <location>
        <begin position="394"/>
        <end position="428"/>
    </location>
</feature>
<dbReference type="PROSITE" id="PS51375">
    <property type="entry name" value="PPR"/>
    <property type="match status" value="5"/>
</dbReference>
<dbReference type="Pfam" id="PF20431">
    <property type="entry name" value="E_motif"/>
    <property type="match status" value="1"/>
</dbReference>
<dbReference type="InterPro" id="IPR002885">
    <property type="entry name" value="PPR_rpt"/>
</dbReference>
<dbReference type="NCBIfam" id="TIGR00756">
    <property type="entry name" value="PPR"/>
    <property type="match status" value="6"/>
</dbReference>
<feature type="repeat" description="PPR" evidence="3">
    <location>
        <begin position="167"/>
        <end position="197"/>
    </location>
</feature>
<dbReference type="OMA" id="QLIMQMP"/>
<dbReference type="PANTHER" id="PTHR47926:SF545">
    <property type="entry name" value="PENTACOTRIPEPTIDE-REPEAT REGION OF PRORP DOMAIN-CONTAINING PROTEIN"/>
    <property type="match status" value="1"/>
</dbReference>
<organism evidence="4">
    <name type="scientific">Nymphaea colorata</name>
    <name type="common">pocket water lily</name>
    <dbReference type="NCBI Taxonomy" id="210225"/>
    <lineage>
        <taxon>Eukaryota</taxon>
        <taxon>Viridiplantae</taxon>
        <taxon>Streptophyta</taxon>
        <taxon>Embryophyta</taxon>
        <taxon>Tracheophyta</taxon>
        <taxon>Spermatophyta</taxon>
        <taxon>Magnoliopsida</taxon>
        <taxon>Nymphaeales</taxon>
        <taxon>Nymphaeaceae</taxon>
        <taxon>Nymphaea</taxon>
    </lineage>
</organism>
<reference evidence="4" key="1">
    <citation type="submission" date="2019-09" db="EMBL/GenBank/DDBJ databases">
        <authorList>
            <person name="Zhang L."/>
        </authorList>
    </citation>
    <scope>NUCLEOTIDE SEQUENCE</scope>
</reference>
<dbReference type="InterPro" id="IPR046960">
    <property type="entry name" value="PPR_At4g14850-like_plant"/>
</dbReference>
<accession>A0A5K0ZRM3</accession>
<dbReference type="Pfam" id="PF13041">
    <property type="entry name" value="PPR_2"/>
    <property type="match status" value="3"/>
</dbReference>
<dbReference type="FunFam" id="1.25.40.10:FF:001214">
    <property type="entry name" value="Pentatricopeptide repeat-containing protein At2g20540"/>
    <property type="match status" value="1"/>
</dbReference>
<gene>
    <name evidence="4" type="ORF">NYM_LOCUS12071</name>
</gene>
<dbReference type="Pfam" id="PF01535">
    <property type="entry name" value="PPR"/>
    <property type="match status" value="5"/>
</dbReference>
<evidence type="ECO:0000313" key="4">
    <source>
        <dbReference type="EMBL" id="VVV93324.1"/>
    </source>
</evidence>
<evidence type="ECO:0008006" key="5">
    <source>
        <dbReference type="Google" id="ProtNLM"/>
    </source>
</evidence>
<keyword evidence="1" id="KW-0677">Repeat</keyword>
<dbReference type="SUPFAM" id="SSF48452">
    <property type="entry name" value="TPR-like"/>
    <property type="match status" value="2"/>
</dbReference>
<dbReference type="GO" id="GO:0009451">
    <property type="term" value="P:RNA modification"/>
    <property type="evidence" value="ECO:0007669"/>
    <property type="project" value="InterPro"/>
</dbReference>
<proteinExistence type="inferred from homology"/>
<dbReference type="AlphaFoldDB" id="A0A5K0ZRM3"/>
<dbReference type="Gene3D" id="1.25.40.10">
    <property type="entry name" value="Tetratricopeptide repeat domain"/>
    <property type="match status" value="5"/>
</dbReference>
<dbReference type="InterPro" id="IPR011990">
    <property type="entry name" value="TPR-like_helical_dom_sf"/>
</dbReference>
<protein>
    <recommendedName>
        <fullName evidence="5">Pentacotripeptide-repeat region of PRORP domain-containing protein</fullName>
    </recommendedName>
</protein>
<evidence type="ECO:0000256" key="2">
    <source>
        <dbReference type="ARBA" id="ARBA00061659"/>
    </source>
</evidence>
<dbReference type="GO" id="GO:0003723">
    <property type="term" value="F:RNA binding"/>
    <property type="evidence" value="ECO:0007669"/>
    <property type="project" value="InterPro"/>
</dbReference>
<comment type="similarity">
    <text evidence="2">Belongs to the PPR family. PCMP-E subfamily.</text>
</comment>
<dbReference type="InterPro" id="IPR046848">
    <property type="entry name" value="E_motif"/>
</dbReference>
<name>A0A5K0ZRM3_9MAGN</name>
<feature type="repeat" description="PPR" evidence="3">
    <location>
        <begin position="66"/>
        <end position="100"/>
    </location>
</feature>
<dbReference type="FunFam" id="1.25.40.10:FF:000280">
    <property type="entry name" value="Pentatricopeptide repeat-containing protein"/>
    <property type="match status" value="1"/>
</dbReference>
<evidence type="ECO:0000256" key="3">
    <source>
        <dbReference type="PROSITE-ProRule" id="PRU00708"/>
    </source>
</evidence>
<dbReference type="FunFam" id="1.25.40.10:FF:000031">
    <property type="entry name" value="Pentatricopeptide repeat-containing protein mitochondrial"/>
    <property type="match status" value="1"/>
</dbReference>
<dbReference type="PANTHER" id="PTHR47926">
    <property type="entry name" value="PENTATRICOPEPTIDE REPEAT-CONTAINING PROTEIN"/>
    <property type="match status" value="1"/>
</dbReference>
<dbReference type="OrthoDB" id="185373at2759"/>
<dbReference type="Gramene" id="NC2G0008080.1">
    <property type="protein sequence ID" value="NC2G0008080.1:cds"/>
    <property type="gene ID" value="NC2G0008080"/>
</dbReference>
<sequence>MLPTQELVSLLQRCKDFEQTRRVHGRIITSGIQWSNFVLTNLLNSCNANGNTDYAKKIFEKAQNPDVFAWNSMIRGLCRNGLFRDAISAYAQMRESSVLPISFTFAAVLKACARILEKKIGWGLHSQVCKFGFDCDVYAQTSLVDMYSKFGDMRSAQQVFDGMPERNVVSWNSVISGYVKCGELIVARKIFDDMPGKDVVSWNTLILGYVKGGDMNSAMALFYEMPERNPASWNTLIGGYIDSGNLETARQLFDSMPEKSNVSLVTMISGYARHGVVDLARELFDWACGKDRTIWNAMIACYAQNGRPREAINLFNRMLECDVKIKPDKMTIVCAISASSQLGDFSFGLWIQNYCREIGMEMDDHLITSLVDLYAKCGNVYDAYSLFLKLRNRDVVAYTAIILGCAMHGRAGDSILLFNEMVAAHVKPNSVTFIGLLTACNHCGLVDEGLQYFLSMSAVYGLHPSADHYVCMVDLLGRAGRLDEAYELIRSMPMTPHTGVWGALLLACNIHCNVKLGEIAAHQCFKLEPEASGYYVLLCNIYASAGRWDDAKRMRKAVEEQRLARIPGCSWIEIDSEPINQRPFEELNDMQMGRDLGV</sequence>
<feature type="repeat" description="PPR" evidence="3">
    <location>
        <begin position="198"/>
        <end position="232"/>
    </location>
</feature>
<dbReference type="EMBL" id="LR721780">
    <property type="protein sequence ID" value="VVV93324.1"/>
    <property type="molecule type" value="Genomic_DNA"/>
</dbReference>
<feature type="repeat" description="PPR" evidence="3">
    <location>
        <begin position="291"/>
        <end position="325"/>
    </location>
</feature>
<evidence type="ECO:0000256" key="1">
    <source>
        <dbReference type="ARBA" id="ARBA00022737"/>
    </source>
</evidence>